<dbReference type="CDD" id="cd03808">
    <property type="entry name" value="GT4_CapM-like"/>
    <property type="match status" value="1"/>
</dbReference>
<dbReference type="InterPro" id="IPR050194">
    <property type="entry name" value="Glycosyltransferase_grp1"/>
</dbReference>
<name>A0A1Y4DH44_9BACT</name>
<feature type="domain" description="Glycosyl transferase family 1" evidence="1">
    <location>
        <begin position="197"/>
        <end position="357"/>
    </location>
</feature>
<evidence type="ECO:0008006" key="5">
    <source>
        <dbReference type="Google" id="ProtNLM"/>
    </source>
</evidence>
<dbReference type="EMBL" id="NFJD01000002">
    <property type="protein sequence ID" value="OUO56999.1"/>
    <property type="molecule type" value="Genomic_DNA"/>
</dbReference>
<dbReference type="RefSeq" id="WP_087288143.1">
    <property type="nucleotide sequence ID" value="NZ_NFJD01000002.1"/>
</dbReference>
<reference evidence="4" key="1">
    <citation type="submission" date="2017-04" db="EMBL/GenBank/DDBJ databases">
        <title>Function of individual gut microbiota members based on whole genome sequencing of pure cultures obtained from chicken caecum.</title>
        <authorList>
            <person name="Medvecky M."/>
            <person name="Cejkova D."/>
            <person name="Polansky O."/>
            <person name="Karasova D."/>
            <person name="Kubasova T."/>
            <person name="Cizek A."/>
            <person name="Rychlik I."/>
        </authorList>
    </citation>
    <scope>NUCLEOTIDE SEQUENCE [LARGE SCALE GENOMIC DNA]</scope>
    <source>
        <strain evidence="4">An273</strain>
    </source>
</reference>
<evidence type="ECO:0000259" key="2">
    <source>
        <dbReference type="Pfam" id="PF13439"/>
    </source>
</evidence>
<dbReference type="InterPro" id="IPR028098">
    <property type="entry name" value="Glyco_trans_4-like_N"/>
</dbReference>
<protein>
    <recommendedName>
        <fullName evidence="5">Glycosyltransferase family 1 protein</fullName>
    </recommendedName>
</protein>
<dbReference type="Gene3D" id="3.40.50.2000">
    <property type="entry name" value="Glycogen Phosphorylase B"/>
    <property type="match status" value="2"/>
</dbReference>
<organism evidence="3 4">
    <name type="scientific">Candidatus Avelusimicrobium gallicola</name>
    <dbReference type="NCBI Taxonomy" id="2562704"/>
    <lineage>
        <taxon>Bacteria</taxon>
        <taxon>Pseudomonadati</taxon>
        <taxon>Elusimicrobiota</taxon>
        <taxon>Elusimicrobia</taxon>
        <taxon>Elusimicrobiales</taxon>
        <taxon>Elusimicrobiaceae</taxon>
        <taxon>Candidatus Avelusimicrobium</taxon>
    </lineage>
</organism>
<evidence type="ECO:0000259" key="1">
    <source>
        <dbReference type="Pfam" id="PF00534"/>
    </source>
</evidence>
<sequence>MEKTKILYFITRMDQGGAQASVLTTIKTINKQQFETYLATGPGGRLDGRFKNDTQHVFFITALRHDIRAKYFFHDLVALFQMGRILRRVKPDIVHTNAPKAGVLGRIAARIFWRKAKVVHTFHGLGFAKEHGEKQFKFFVAVEKFCAKFTDVLVFVSRRNAAEAKQLGIGKGVRTELIRAGVNFNPILPLKFDPVAKKASLKIPANAKVVLALANFKPLKNPIHFVLAAYKVLSQMKNVYFIFTGDGPLKETAVNLAKNLSIEKQVIFPGWRNDALELLAICDVYASVSLREGLPMSLLEAMSMRVPAVCYDVDGIGEVITNNKTGFLVAPNDINTFADKLKVLLRHASLRERFEAAIDHRDFSEFTASTMVKKQERLYRSLVPPTKKNGGKRRFFRRRRHFKKFNPGEK</sequence>
<proteinExistence type="predicted"/>
<dbReference type="Pfam" id="PF13439">
    <property type="entry name" value="Glyco_transf_4"/>
    <property type="match status" value="1"/>
</dbReference>
<dbReference type="SUPFAM" id="SSF53756">
    <property type="entry name" value="UDP-Glycosyltransferase/glycogen phosphorylase"/>
    <property type="match status" value="1"/>
</dbReference>
<dbReference type="OrthoDB" id="9806653at2"/>
<keyword evidence="4" id="KW-1185">Reference proteome</keyword>
<feature type="domain" description="Glycosyltransferase subfamily 4-like N-terminal" evidence="2">
    <location>
        <begin position="16"/>
        <end position="183"/>
    </location>
</feature>
<dbReference type="PANTHER" id="PTHR45947:SF3">
    <property type="entry name" value="SULFOQUINOVOSYL TRANSFERASE SQD2"/>
    <property type="match status" value="1"/>
</dbReference>
<dbReference type="InterPro" id="IPR001296">
    <property type="entry name" value="Glyco_trans_1"/>
</dbReference>
<dbReference type="Pfam" id="PF00534">
    <property type="entry name" value="Glycos_transf_1"/>
    <property type="match status" value="1"/>
</dbReference>
<comment type="caution">
    <text evidence="3">The sequence shown here is derived from an EMBL/GenBank/DDBJ whole genome shotgun (WGS) entry which is preliminary data.</text>
</comment>
<dbReference type="PANTHER" id="PTHR45947">
    <property type="entry name" value="SULFOQUINOVOSYL TRANSFERASE SQD2"/>
    <property type="match status" value="1"/>
</dbReference>
<gene>
    <name evidence="3" type="ORF">B5F75_03890</name>
</gene>
<dbReference type="Proteomes" id="UP000196368">
    <property type="component" value="Unassembled WGS sequence"/>
</dbReference>
<dbReference type="AlphaFoldDB" id="A0A1Y4DH44"/>
<evidence type="ECO:0000313" key="3">
    <source>
        <dbReference type="EMBL" id="OUO56999.1"/>
    </source>
</evidence>
<evidence type="ECO:0000313" key="4">
    <source>
        <dbReference type="Proteomes" id="UP000196368"/>
    </source>
</evidence>
<dbReference type="GO" id="GO:0016757">
    <property type="term" value="F:glycosyltransferase activity"/>
    <property type="evidence" value="ECO:0007669"/>
    <property type="project" value="InterPro"/>
</dbReference>
<accession>A0A1Y4DH44</accession>